<dbReference type="Proteomes" id="UP000516361">
    <property type="component" value="Chromosome"/>
</dbReference>
<dbReference type="PANTHER" id="PTHR34352:SF1">
    <property type="entry name" value="PROTEIN YHFA"/>
    <property type="match status" value="1"/>
</dbReference>
<dbReference type="Pfam" id="PF02566">
    <property type="entry name" value="OsmC"/>
    <property type="match status" value="1"/>
</dbReference>
<dbReference type="SUPFAM" id="SSF82784">
    <property type="entry name" value="OsmC-like"/>
    <property type="match status" value="1"/>
</dbReference>
<sequence>MAEELIFKRQDKYHFFTKTKNGFEIHTDSKVGNGYEQTAATPMNHLLAGLAGCTGIDVVMILEKMHVELDDFQIRLQYDRKETHPKIYTNIKIIYEFTGKDLPMDKLEKAVNLSQNKYCSASAIFKESAEVTHEIIIKEA</sequence>
<dbReference type="InterPro" id="IPR036102">
    <property type="entry name" value="OsmC/Ohrsf"/>
</dbReference>
<dbReference type="AlphaFoldDB" id="A0A7G1G777"/>
<name>A0A7G1G777_9BACT</name>
<dbReference type="InterPro" id="IPR003718">
    <property type="entry name" value="OsmC/Ohr_fam"/>
</dbReference>
<protein>
    <submittedName>
        <fullName evidence="1">Osmotically inducible protein C</fullName>
    </submittedName>
</protein>
<dbReference type="InParanoid" id="A0A7G1G777"/>
<proteinExistence type="predicted"/>
<reference evidence="1 2" key="1">
    <citation type="submission" date="2018-06" db="EMBL/GenBank/DDBJ databases">
        <title>Genome sequencing of Oceanotoga sp. sy52.</title>
        <authorList>
            <person name="Mori K."/>
        </authorList>
    </citation>
    <scope>NUCLEOTIDE SEQUENCE [LARGE SCALE GENOMIC DNA]</scope>
    <source>
        <strain evidence="2">sy52</strain>
    </source>
</reference>
<dbReference type="InterPro" id="IPR015946">
    <property type="entry name" value="KH_dom-like_a/b"/>
</dbReference>
<keyword evidence="2" id="KW-1185">Reference proteome</keyword>
<organism evidence="1 2">
    <name type="scientific">Tepiditoga spiralis</name>
    <dbReference type="NCBI Taxonomy" id="2108365"/>
    <lineage>
        <taxon>Bacteria</taxon>
        <taxon>Thermotogati</taxon>
        <taxon>Thermotogota</taxon>
        <taxon>Thermotogae</taxon>
        <taxon>Petrotogales</taxon>
        <taxon>Petrotogaceae</taxon>
        <taxon>Tepiditoga</taxon>
    </lineage>
</organism>
<dbReference type="PANTHER" id="PTHR34352">
    <property type="entry name" value="PROTEIN YHFA"/>
    <property type="match status" value="1"/>
</dbReference>
<dbReference type="Gene3D" id="3.30.300.20">
    <property type="match status" value="1"/>
</dbReference>
<gene>
    <name evidence="1" type="ORF">OSSY52_00130</name>
</gene>
<accession>A0A7G1G777</accession>
<evidence type="ECO:0000313" key="2">
    <source>
        <dbReference type="Proteomes" id="UP000516361"/>
    </source>
</evidence>
<dbReference type="KEGG" id="ocy:OSSY52_00130"/>
<dbReference type="EMBL" id="AP018712">
    <property type="protein sequence ID" value="BBE29872.1"/>
    <property type="molecule type" value="Genomic_DNA"/>
</dbReference>
<evidence type="ECO:0000313" key="1">
    <source>
        <dbReference type="EMBL" id="BBE29872.1"/>
    </source>
</evidence>
<dbReference type="RefSeq" id="WP_190615022.1">
    <property type="nucleotide sequence ID" value="NZ_AP018712.1"/>
</dbReference>